<evidence type="ECO:0000313" key="14">
    <source>
        <dbReference type="Proteomes" id="UP000245699"/>
    </source>
</evidence>
<feature type="binding site" evidence="10">
    <location>
        <position position="275"/>
    </location>
    <ligand>
        <name>[4Fe-4S] cluster</name>
        <dbReference type="ChEBI" id="CHEBI:49883"/>
    </ligand>
</feature>
<evidence type="ECO:0000256" key="5">
    <source>
        <dbReference type="ARBA" id="ARBA00022714"/>
    </source>
</evidence>
<dbReference type="InterPro" id="IPR046408">
    <property type="entry name" value="CIAPIN1"/>
</dbReference>
<reference evidence="13 14" key="1">
    <citation type="journal article" date="2018" name="MBio">
        <title>Comparative Genomics Reveals the Core Gene Toolbox for the Fungus-Insect Symbiosis.</title>
        <authorList>
            <person name="Wang Y."/>
            <person name="Stata M."/>
            <person name="Wang W."/>
            <person name="Stajich J.E."/>
            <person name="White M.M."/>
            <person name="Moncalvo J.M."/>
        </authorList>
    </citation>
    <scope>NUCLEOTIDE SEQUENCE [LARGE SCALE GENOMIC DNA]</scope>
    <source>
        <strain evidence="13 14">AUS-77-4</strain>
    </source>
</reference>
<keyword evidence="8 10" id="KW-0411">Iron-sulfur</keyword>
<dbReference type="GO" id="GO:0051539">
    <property type="term" value="F:4 iron, 4 sulfur cluster binding"/>
    <property type="evidence" value="ECO:0007669"/>
    <property type="project" value="UniProtKB-KW"/>
</dbReference>
<comment type="similarity">
    <text evidence="2 10">Belongs to the anamorsin family.</text>
</comment>
<protein>
    <submittedName>
        <fullName evidence="13">Uncharacterized protein</fullName>
    </submittedName>
</protein>
<dbReference type="GO" id="GO:0016226">
    <property type="term" value="P:iron-sulfur cluster assembly"/>
    <property type="evidence" value="ECO:0007669"/>
    <property type="project" value="UniProtKB-UniRule"/>
</dbReference>
<keyword evidence="5" id="KW-0001">2Fe-2S</keyword>
<comment type="caution">
    <text evidence="10">Lacks conserved residue(s) required for the propagation of feature annotation.</text>
</comment>
<evidence type="ECO:0000256" key="4">
    <source>
        <dbReference type="ARBA" id="ARBA00022490"/>
    </source>
</evidence>
<dbReference type="HAMAP" id="MF_03115">
    <property type="entry name" value="Anamorsin"/>
    <property type="match status" value="1"/>
</dbReference>
<dbReference type="Gene3D" id="3.40.50.150">
    <property type="entry name" value="Vaccinia Virus protein VP39"/>
    <property type="match status" value="1"/>
</dbReference>
<dbReference type="GO" id="GO:0009055">
    <property type="term" value="F:electron transfer activity"/>
    <property type="evidence" value="ECO:0007669"/>
    <property type="project" value="UniProtKB-UniRule"/>
</dbReference>
<keyword evidence="6 10" id="KW-0479">Metal-binding</keyword>
<proteinExistence type="inferred from homology"/>
<comment type="domain">
    <text evidence="10">The C-terminal domain binds 2 Fe-S clusters but is otherwise mostly in an intrinsically disordered conformation.</text>
</comment>
<feature type="domain" description="Anamorsin N-terminal" evidence="12">
    <location>
        <begin position="11"/>
        <end position="170"/>
    </location>
</feature>
<evidence type="ECO:0000256" key="6">
    <source>
        <dbReference type="ARBA" id="ARBA00022723"/>
    </source>
</evidence>
<evidence type="ECO:0000256" key="3">
    <source>
        <dbReference type="ARBA" id="ARBA00022485"/>
    </source>
</evidence>
<sequence>MDFSLIKPSNSLLLISSVGSSQSVFESFHSLLSQHVPQGKASFELLERFNSSSPTSTYDTILLFPSQLPLQPLLEKAFNLLNPGGLLITFNILPENTSSLSNSDLKTPFILSGYSDVTNSTLPSAADPKSNLDENTTEIVLNLNNYIESKNTNFYVSKTVSFKPQYKLGSGQAIKLNKEKVKSKPGKFASFLNNDDEDELIDDDELLEDADYMKPSPLSLSRPDSDKPQRRACKNCTCGLAQQEMEASKAVKISTEAPEFQSSCGNCSLGDAFRCSTCPYIGMPAFNPGEEIKLSGNMMDDDVVF</sequence>
<keyword evidence="3 10" id="KW-0004">4Fe-4S</keyword>
<evidence type="ECO:0000256" key="8">
    <source>
        <dbReference type="ARBA" id="ARBA00023014"/>
    </source>
</evidence>
<feature type="binding site" evidence="10">
    <location>
        <position position="264"/>
    </location>
    <ligand>
        <name>[4Fe-4S] cluster</name>
        <dbReference type="ChEBI" id="CHEBI:49883"/>
    </ligand>
</feature>
<comment type="cofactor">
    <cofactor evidence="1 10">
        <name>[4Fe-4S] cluster</name>
        <dbReference type="ChEBI" id="CHEBI:49883"/>
    </cofactor>
</comment>
<keyword evidence="14" id="KW-1185">Reference proteome</keyword>
<dbReference type="InterPro" id="IPR029063">
    <property type="entry name" value="SAM-dependent_MTases_sf"/>
</dbReference>
<comment type="subcellular location">
    <subcellularLocation>
        <location evidence="10">Cytoplasm</location>
    </subcellularLocation>
    <subcellularLocation>
        <location evidence="10">Mitochondrion intermembrane space</location>
    </subcellularLocation>
</comment>
<keyword evidence="9 10" id="KW-0496">Mitochondrion</keyword>
<dbReference type="Pfam" id="PF20922">
    <property type="entry name" value="Anamorsin_N"/>
    <property type="match status" value="1"/>
</dbReference>
<evidence type="ECO:0000256" key="1">
    <source>
        <dbReference type="ARBA" id="ARBA00001966"/>
    </source>
</evidence>
<comment type="domain">
    <text evidence="10">The twin Cx2C motifs are involved in the recognition by the mitochondrial MIA40-ERV1 disulfide relay system. The formation of 2 disulfide bonds in the Cx2C motifs through dithiol/disulfide exchange reactions effectively traps the protein in the mitochondrial intermembrane space.</text>
</comment>
<dbReference type="Proteomes" id="UP000245699">
    <property type="component" value="Unassembled WGS sequence"/>
</dbReference>
<evidence type="ECO:0000256" key="7">
    <source>
        <dbReference type="ARBA" id="ARBA00023004"/>
    </source>
</evidence>
<name>A0A2T9YDD8_9FUNG</name>
<feature type="binding site" evidence="10">
    <location>
        <position position="278"/>
    </location>
    <ligand>
        <name>[4Fe-4S] cluster</name>
        <dbReference type="ChEBI" id="CHEBI:49883"/>
    </ligand>
</feature>
<feature type="short sequence motif" description="Cx2C motif 1" evidence="10">
    <location>
        <begin position="264"/>
        <end position="267"/>
    </location>
</feature>
<dbReference type="OrthoDB" id="311633at2759"/>
<accession>A0A2T9YDD8</accession>
<dbReference type="GO" id="GO:0051537">
    <property type="term" value="F:2 iron, 2 sulfur cluster binding"/>
    <property type="evidence" value="ECO:0007669"/>
    <property type="project" value="UniProtKB-UniRule"/>
</dbReference>
<keyword evidence="7 10" id="KW-0408">Iron</keyword>
<dbReference type="Pfam" id="PF05093">
    <property type="entry name" value="CIAPIN1"/>
    <property type="match status" value="1"/>
</dbReference>
<dbReference type="InterPro" id="IPR007785">
    <property type="entry name" value="Anamorsin"/>
</dbReference>
<feature type="region of interest" description="Fe-S binding site B" evidence="10">
    <location>
        <begin position="264"/>
        <end position="278"/>
    </location>
</feature>
<evidence type="ECO:0000256" key="10">
    <source>
        <dbReference type="HAMAP-Rule" id="MF_03115"/>
    </source>
</evidence>
<evidence type="ECO:0000259" key="12">
    <source>
        <dbReference type="Pfam" id="PF20922"/>
    </source>
</evidence>
<evidence type="ECO:0000313" key="13">
    <source>
        <dbReference type="EMBL" id="PVU90357.1"/>
    </source>
</evidence>
<dbReference type="GO" id="GO:0046872">
    <property type="term" value="F:metal ion binding"/>
    <property type="evidence" value="ECO:0007669"/>
    <property type="project" value="UniProtKB-KW"/>
</dbReference>
<evidence type="ECO:0000259" key="11">
    <source>
        <dbReference type="Pfam" id="PF05093"/>
    </source>
</evidence>
<dbReference type="EMBL" id="MBFT01000485">
    <property type="protein sequence ID" value="PVU90357.1"/>
    <property type="molecule type" value="Genomic_DNA"/>
</dbReference>
<dbReference type="InterPro" id="IPR049011">
    <property type="entry name" value="Anamorsin_N_metazoan"/>
</dbReference>
<organism evidence="13 14">
    <name type="scientific">Furculomyces boomerangus</name>
    <dbReference type="NCBI Taxonomy" id="61424"/>
    <lineage>
        <taxon>Eukaryota</taxon>
        <taxon>Fungi</taxon>
        <taxon>Fungi incertae sedis</taxon>
        <taxon>Zoopagomycota</taxon>
        <taxon>Kickxellomycotina</taxon>
        <taxon>Harpellomycetes</taxon>
        <taxon>Harpellales</taxon>
        <taxon>Harpellaceae</taxon>
        <taxon>Furculomyces</taxon>
    </lineage>
</organism>
<comment type="caution">
    <text evidence="13">The sequence shown here is derived from an EMBL/GenBank/DDBJ whole genome shotgun (WGS) entry which is preliminary data.</text>
</comment>
<dbReference type="PANTHER" id="PTHR13273:SF14">
    <property type="entry name" value="ANAMORSIN"/>
    <property type="match status" value="1"/>
</dbReference>
<feature type="domain" description="Anamorsin C-terminal" evidence="11">
    <location>
        <begin position="248"/>
        <end position="294"/>
    </location>
</feature>
<evidence type="ECO:0000256" key="2">
    <source>
        <dbReference type="ARBA" id="ARBA00008169"/>
    </source>
</evidence>
<keyword evidence="4 10" id="KW-0963">Cytoplasm</keyword>
<dbReference type="AlphaFoldDB" id="A0A2T9YDD8"/>
<dbReference type="GO" id="GO:0005758">
    <property type="term" value="C:mitochondrial intermembrane space"/>
    <property type="evidence" value="ECO:0007669"/>
    <property type="project" value="UniProtKB-SubCell"/>
</dbReference>
<evidence type="ECO:0000256" key="9">
    <source>
        <dbReference type="ARBA" id="ARBA00023128"/>
    </source>
</evidence>
<gene>
    <name evidence="13" type="ORF">BB559_004647</name>
</gene>
<dbReference type="PANTHER" id="PTHR13273">
    <property type="entry name" value="ANAMORSIN"/>
    <property type="match status" value="1"/>
</dbReference>
<feature type="short sequence motif" description="Cx2C motif 2" evidence="10">
    <location>
        <begin position="275"/>
        <end position="278"/>
    </location>
</feature>
<comment type="domain">
    <text evidence="10">The N-terminal domain has structural similarity with S-adenosyl-L-methionine-dependent methyltransferases, but does not bind S-adenosyl-L-methionine. It is required for correct assembly of the 2 Fe-S clusters.</text>
</comment>
<feature type="binding site" evidence="10">
    <location>
        <position position="267"/>
    </location>
    <ligand>
        <name>[4Fe-4S] cluster</name>
        <dbReference type="ChEBI" id="CHEBI:49883"/>
    </ligand>
</feature>
<dbReference type="STRING" id="61424.A0A2T9YDD8"/>